<dbReference type="SUPFAM" id="SSF50978">
    <property type="entry name" value="WD40 repeat-like"/>
    <property type="match status" value="2"/>
</dbReference>
<feature type="repeat" description="WD" evidence="11">
    <location>
        <begin position="622"/>
        <end position="663"/>
    </location>
</feature>
<dbReference type="Pfam" id="PF00400">
    <property type="entry name" value="WD40"/>
    <property type="match status" value="8"/>
</dbReference>
<keyword evidence="8" id="KW-0819">tRNA processing</keyword>
<feature type="repeat" description="WD" evidence="11">
    <location>
        <begin position="101"/>
        <end position="135"/>
    </location>
</feature>
<reference evidence="13 14" key="1">
    <citation type="submission" date="2024-07" db="EMBL/GenBank/DDBJ databases">
        <title>Draft sequence of the Neodothiora populina.</title>
        <authorList>
            <person name="Drown D.D."/>
            <person name="Schuette U.S."/>
            <person name="Buechlein A.B."/>
            <person name="Rusch D.R."/>
            <person name="Winton L.W."/>
            <person name="Adams G.A."/>
        </authorList>
    </citation>
    <scope>NUCLEOTIDE SEQUENCE [LARGE SCALE GENOMIC DNA]</scope>
    <source>
        <strain evidence="13 14">CPC 39397</strain>
    </source>
</reference>
<evidence type="ECO:0000256" key="9">
    <source>
        <dbReference type="ARBA" id="ARBA00022737"/>
    </source>
</evidence>
<gene>
    <name evidence="13" type="ORF">AAFC00_000071</name>
</gene>
<keyword evidence="9" id="KW-0677">Repeat</keyword>
<dbReference type="PROSITE" id="PS50294">
    <property type="entry name" value="WD_REPEATS_REGION"/>
    <property type="match status" value="4"/>
</dbReference>
<dbReference type="EMBL" id="JBFMKM010000018">
    <property type="protein sequence ID" value="KAL1296573.1"/>
    <property type="molecule type" value="Genomic_DNA"/>
</dbReference>
<dbReference type="InterPro" id="IPR036322">
    <property type="entry name" value="WD40_repeat_dom_sf"/>
</dbReference>
<comment type="pathway">
    <text evidence="3">tRNA modification; 5-methoxycarbonylmethyl-2-thiouridine-tRNA biosynthesis.</text>
</comment>
<evidence type="ECO:0000256" key="6">
    <source>
        <dbReference type="ARBA" id="ARBA00022490"/>
    </source>
</evidence>
<feature type="repeat" description="WD" evidence="11">
    <location>
        <begin position="201"/>
        <end position="248"/>
    </location>
</feature>
<dbReference type="PRINTS" id="PR00320">
    <property type="entry name" value="GPROTEINBRPT"/>
</dbReference>
<proteinExistence type="inferred from homology"/>
<dbReference type="Gene3D" id="2.130.10.10">
    <property type="entry name" value="YVTN repeat-like/Quinoprotein amine dehydrogenase"/>
    <property type="match status" value="5"/>
</dbReference>
<accession>A0ABR3P1J1</accession>
<evidence type="ECO:0000256" key="11">
    <source>
        <dbReference type="PROSITE-ProRule" id="PRU00221"/>
    </source>
</evidence>
<dbReference type="InterPro" id="IPR001680">
    <property type="entry name" value="WD40_rpt"/>
</dbReference>
<dbReference type="PANTHER" id="PTHR44111:SF1">
    <property type="entry name" value="ELONGATOR COMPLEX PROTEIN 2"/>
    <property type="match status" value="1"/>
</dbReference>
<dbReference type="SMART" id="SM00320">
    <property type="entry name" value="WD40"/>
    <property type="match status" value="12"/>
</dbReference>
<keyword evidence="14" id="KW-1185">Reference proteome</keyword>
<comment type="similarity">
    <text evidence="4">Belongs to the WD repeat ELP2 family.</text>
</comment>
<evidence type="ECO:0000256" key="4">
    <source>
        <dbReference type="ARBA" id="ARBA00005881"/>
    </source>
</evidence>
<feature type="repeat" description="WD" evidence="11">
    <location>
        <begin position="670"/>
        <end position="713"/>
    </location>
</feature>
<evidence type="ECO:0000256" key="2">
    <source>
        <dbReference type="ARBA" id="ARBA00004496"/>
    </source>
</evidence>
<dbReference type="PROSITE" id="PS50082">
    <property type="entry name" value="WD_REPEATS_2"/>
    <property type="match status" value="7"/>
</dbReference>
<dbReference type="GeneID" id="95973774"/>
<feature type="repeat" description="WD" evidence="11">
    <location>
        <begin position="51"/>
        <end position="86"/>
    </location>
</feature>
<protein>
    <recommendedName>
        <fullName evidence="5">Elongator complex protein 2</fullName>
    </recommendedName>
</protein>
<dbReference type="InterPro" id="IPR015943">
    <property type="entry name" value="WD40/YVTN_repeat-like_dom_sf"/>
</dbReference>
<feature type="repeat" description="WD" evidence="11">
    <location>
        <begin position="396"/>
        <end position="428"/>
    </location>
</feature>
<dbReference type="InterPro" id="IPR037289">
    <property type="entry name" value="Elp2"/>
</dbReference>
<comment type="caution">
    <text evidence="13">The sequence shown here is derived from an EMBL/GenBank/DDBJ whole genome shotgun (WGS) entry which is preliminary data.</text>
</comment>
<evidence type="ECO:0000256" key="12">
    <source>
        <dbReference type="SAM" id="MobiDB-lite"/>
    </source>
</evidence>
<organism evidence="13 14">
    <name type="scientific">Neodothiora populina</name>
    <dbReference type="NCBI Taxonomy" id="2781224"/>
    <lineage>
        <taxon>Eukaryota</taxon>
        <taxon>Fungi</taxon>
        <taxon>Dikarya</taxon>
        <taxon>Ascomycota</taxon>
        <taxon>Pezizomycotina</taxon>
        <taxon>Dothideomycetes</taxon>
        <taxon>Dothideomycetidae</taxon>
        <taxon>Dothideales</taxon>
        <taxon>Dothioraceae</taxon>
        <taxon>Neodothiora</taxon>
    </lineage>
</organism>
<name>A0ABR3P1J1_9PEZI</name>
<keyword evidence="7 11" id="KW-0853">WD repeat</keyword>
<evidence type="ECO:0000256" key="8">
    <source>
        <dbReference type="ARBA" id="ARBA00022694"/>
    </source>
</evidence>
<dbReference type="Proteomes" id="UP001562354">
    <property type="component" value="Unassembled WGS sequence"/>
</dbReference>
<dbReference type="RefSeq" id="XP_069196255.1">
    <property type="nucleotide sequence ID" value="XM_069347462.1"/>
</dbReference>
<comment type="subcellular location">
    <subcellularLocation>
        <location evidence="2">Cytoplasm</location>
    </subcellularLocation>
    <subcellularLocation>
        <location evidence="1">Nucleus</location>
    </subcellularLocation>
</comment>
<sequence>MNKTLDFIAAGGNRHPSAADWNSDVLAFGTGNNIAIWNPHDPQAHGINSLLSGHTDIVNVVKLYRDPKLQRQVLLSGSADKTIRLWIRDTDTGSFTATQTLTEHTASVNAIAVLPDAGLLITGAADATLKIWRLEPLTAESGPHIEVKLIQSISLTPRFFPLALAITRLSDAQIVFAVAGTTSSLRVFVQKGDLFAHGAILTGHEGWIRSLDFVQESSAEDSDILLASASQDKYIRLWRFHKGSELPATASAANDPTLGALGKSLSNKAHYIGEDNSTHSITFEALLIGHEDWIYTARWCGEGQASSGPRLLTASADNSLAIWEQETESGIWACTARLGEISSQKGSTTATGSTGGFWVGLWSPEGSAIVSLGRTGSWRVWSYHSSEDRWLQQIGITGHVREVKDIAWSRDGAYLMSTGSDQTTRLYSEWKRSGVTTWYEMSRPQIHGYDLNCLDSIKSTQFISGADEKLLRVFNKPGAVAKLMSKLGGTEDTSASDLPEAANIPVLGLSNKAVATATSEEEAAEELATNGQSSNDRDAVDPVAITHKSTLDLDHPPFEDHLARHTLWPEHEKLYGHGYEISAVAASHDGSLVATACRASSIDHAVIRLYDTKTWHEVKPTLAAHNLTVTSITFSPDDNYLLSTGRDRQWALFKREEANSTVYKLRVSNPKGHSRMILNCSWAPQAAGSVFATAGRDKSVKIWQVQTESTVECKVTIPTTAAATALAFVPDLVSGNMVLAYGTEDGTVSISAISGNDWAVVETTNIDKNDTPSASVNALRWRPNVDGDDKPGQRQFAIASEDHSLRLFTFAALPGQNLG</sequence>
<evidence type="ECO:0000256" key="7">
    <source>
        <dbReference type="ARBA" id="ARBA00022574"/>
    </source>
</evidence>
<evidence type="ECO:0000256" key="3">
    <source>
        <dbReference type="ARBA" id="ARBA00005043"/>
    </source>
</evidence>
<keyword evidence="10" id="KW-0539">Nucleus</keyword>
<feature type="region of interest" description="Disordered" evidence="12">
    <location>
        <begin position="519"/>
        <end position="539"/>
    </location>
</feature>
<evidence type="ECO:0000256" key="10">
    <source>
        <dbReference type="ARBA" id="ARBA00023242"/>
    </source>
</evidence>
<evidence type="ECO:0000256" key="1">
    <source>
        <dbReference type="ARBA" id="ARBA00004123"/>
    </source>
</evidence>
<dbReference type="InterPro" id="IPR020472">
    <property type="entry name" value="WD40_PAC1"/>
</dbReference>
<evidence type="ECO:0000313" key="13">
    <source>
        <dbReference type="EMBL" id="KAL1296573.1"/>
    </source>
</evidence>
<keyword evidence="6" id="KW-0963">Cytoplasm</keyword>
<dbReference type="PANTHER" id="PTHR44111">
    <property type="entry name" value="ELONGATOR COMPLEX PROTEIN 2"/>
    <property type="match status" value="1"/>
</dbReference>
<feature type="repeat" description="WD" evidence="11">
    <location>
        <begin position="287"/>
        <end position="333"/>
    </location>
</feature>
<evidence type="ECO:0000313" key="14">
    <source>
        <dbReference type="Proteomes" id="UP001562354"/>
    </source>
</evidence>
<evidence type="ECO:0000256" key="5">
    <source>
        <dbReference type="ARBA" id="ARBA00020267"/>
    </source>
</evidence>